<keyword evidence="1" id="KW-0812">Transmembrane</keyword>
<keyword evidence="1" id="KW-0472">Membrane</keyword>
<feature type="transmembrane region" description="Helical" evidence="1">
    <location>
        <begin position="131"/>
        <end position="150"/>
    </location>
</feature>
<dbReference type="GO" id="GO:0016020">
    <property type="term" value="C:membrane"/>
    <property type="evidence" value="ECO:0007669"/>
    <property type="project" value="InterPro"/>
</dbReference>
<name>A0AA41Z318_9HYPH</name>
<feature type="transmembrane region" description="Helical" evidence="1">
    <location>
        <begin position="6"/>
        <end position="23"/>
    </location>
</feature>
<dbReference type="Pfam" id="PF01478">
    <property type="entry name" value="Peptidase_A24"/>
    <property type="match status" value="1"/>
</dbReference>
<evidence type="ECO:0000256" key="1">
    <source>
        <dbReference type="SAM" id="Phobius"/>
    </source>
</evidence>
<sequence length="152" mass="16387">MRSDTLTVVVGLILCWIFVEDMLRFRIRNVLIIALISSFALDCILGDRLALMVPHSILAVLGLGVLSGCFALRMMGGGDVKLLSAALLWVGPEGCVVFAIALLFCTLLYLAGAWAGWLPQRSRGGRTLIPFGPSIAAAWIIHGSLVVWVAKH</sequence>
<dbReference type="EMBL" id="JAMOIM010000036">
    <property type="protein sequence ID" value="MCW6511938.1"/>
    <property type="molecule type" value="Genomic_DNA"/>
</dbReference>
<dbReference type="AlphaFoldDB" id="A0AA41Z318"/>
<keyword evidence="3" id="KW-0378">Hydrolase</keyword>
<accession>A0AA41Z318</accession>
<comment type="caution">
    <text evidence="3">The sequence shown here is derived from an EMBL/GenBank/DDBJ whole genome shotgun (WGS) entry which is preliminary data.</text>
</comment>
<proteinExistence type="predicted"/>
<feature type="transmembrane region" description="Helical" evidence="1">
    <location>
        <begin position="57"/>
        <end position="75"/>
    </location>
</feature>
<feature type="transmembrane region" description="Helical" evidence="1">
    <location>
        <begin position="30"/>
        <end position="51"/>
    </location>
</feature>
<reference evidence="3" key="1">
    <citation type="submission" date="2022-05" db="EMBL/GenBank/DDBJ databases">
        <authorList>
            <person name="Pankratov T."/>
        </authorList>
    </citation>
    <scope>NUCLEOTIDE SEQUENCE</scope>
    <source>
        <strain evidence="3">BP6-180914</strain>
    </source>
</reference>
<dbReference type="GO" id="GO:0004190">
    <property type="term" value="F:aspartic-type endopeptidase activity"/>
    <property type="evidence" value="ECO:0007669"/>
    <property type="project" value="UniProtKB-EC"/>
</dbReference>
<dbReference type="EC" id="3.4.23.43" evidence="3"/>
<feature type="transmembrane region" description="Helical" evidence="1">
    <location>
        <begin position="87"/>
        <end position="111"/>
    </location>
</feature>
<dbReference type="RefSeq" id="WP_282588314.1">
    <property type="nucleotide sequence ID" value="NZ_JAMOIM010000036.1"/>
</dbReference>
<keyword evidence="1" id="KW-1133">Transmembrane helix</keyword>
<gene>
    <name evidence="3" type="ORF">M8523_28705</name>
</gene>
<dbReference type="Gene3D" id="1.20.120.1220">
    <property type="match status" value="1"/>
</dbReference>
<evidence type="ECO:0000313" key="3">
    <source>
        <dbReference type="EMBL" id="MCW6511938.1"/>
    </source>
</evidence>
<evidence type="ECO:0000313" key="4">
    <source>
        <dbReference type="Proteomes" id="UP001165667"/>
    </source>
</evidence>
<evidence type="ECO:0000259" key="2">
    <source>
        <dbReference type="Pfam" id="PF01478"/>
    </source>
</evidence>
<feature type="domain" description="Prepilin type IV endopeptidase peptidase" evidence="2">
    <location>
        <begin position="9"/>
        <end position="109"/>
    </location>
</feature>
<keyword evidence="4" id="KW-1185">Reference proteome</keyword>
<dbReference type="InterPro" id="IPR000045">
    <property type="entry name" value="Prepilin_IV_endopep_pep"/>
</dbReference>
<protein>
    <submittedName>
        <fullName evidence="3">Prepilin peptidase</fullName>
        <ecNumber evidence="3">3.4.23.43</ecNumber>
    </submittedName>
</protein>
<dbReference type="Proteomes" id="UP001165667">
    <property type="component" value="Unassembled WGS sequence"/>
</dbReference>
<organism evidence="3 4">
    <name type="scientific">Lichenifustis flavocetrariae</name>
    <dbReference type="NCBI Taxonomy" id="2949735"/>
    <lineage>
        <taxon>Bacteria</taxon>
        <taxon>Pseudomonadati</taxon>
        <taxon>Pseudomonadota</taxon>
        <taxon>Alphaproteobacteria</taxon>
        <taxon>Hyphomicrobiales</taxon>
        <taxon>Lichenihabitantaceae</taxon>
        <taxon>Lichenifustis</taxon>
    </lineage>
</organism>